<organism evidence="9 10">
    <name type="scientific">Rhodosalinus sediminis</name>
    <dbReference type="NCBI Taxonomy" id="1940533"/>
    <lineage>
        <taxon>Bacteria</taxon>
        <taxon>Pseudomonadati</taxon>
        <taxon>Pseudomonadota</taxon>
        <taxon>Alphaproteobacteria</taxon>
        <taxon>Rhodobacterales</taxon>
        <taxon>Paracoccaceae</taxon>
        <taxon>Rhodosalinus</taxon>
    </lineage>
</organism>
<gene>
    <name evidence="9" type="ORF">DRV84_14355</name>
</gene>
<dbReference type="Pfam" id="PF01435">
    <property type="entry name" value="Peptidase_M48"/>
    <property type="match status" value="1"/>
</dbReference>
<dbReference type="GO" id="GO:0004222">
    <property type="term" value="F:metalloendopeptidase activity"/>
    <property type="evidence" value="ECO:0007669"/>
    <property type="project" value="InterPro"/>
</dbReference>
<evidence type="ECO:0000256" key="4">
    <source>
        <dbReference type="ARBA" id="ARBA00022833"/>
    </source>
</evidence>
<keyword evidence="7" id="KW-0732">Signal</keyword>
<keyword evidence="2" id="KW-0479">Metal-binding</keyword>
<dbReference type="GO" id="GO:0046872">
    <property type="term" value="F:metal ion binding"/>
    <property type="evidence" value="ECO:0007669"/>
    <property type="project" value="UniProtKB-KW"/>
</dbReference>
<feature type="signal peptide" evidence="7">
    <location>
        <begin position="1"/>
        <end position="18"/>
    </location>
</feature>
<evidence type="ECO:0000256" key="3">
    <source>
        <dbReference type="ARBA" id="ARBA00022801"/>
    </source>
</evidence>
<proteinExistence type="inferred from homology"/>
<dbReference type="PANTHER" id="PTHR22726">
    <property type="entry name" value="METALLOENDOPEPTIDASE OMA1"/>
    <property type="match status" value="1"/>
</dbReference>
<dbReference type="Proteomes" id="UP000257131">
    <property type="component" value="Unassembled WGS sequence"/>
</dbReference>
<dbReference type="InterPro" id="IPR001915">
    <property type="entry name" value="Peptidase_M48"/>
</dbReference>
<dbReference type="PROSITE" id="PS51257">
    <property type="entry name" value="PROKAR_LIPOPROTEIN"/>
    <property type="match status" value="1"/>
</dbReference>
<evidence type="ECO:0000256" key="2">
    <source>
        <dbReference type="ARBA" id="ARBA00022723"/>
    </source>
</evidence>
<evidence type="ECO:0000259" key="8">
    <source>
        <dbReference type="Pfam" id="PF01435"/>
    </source>
</evidence>
<keyword evidence="1 6" id="KW-0645">Protease</keyword>
<comment type="caution">
    <text evidence="9">The sequence shown here is derived from an EMBL/GenBank/DDBJ whole genome shotgun (WGS) entry which is preliminary data.</text>
</comment>
<comment type="cofactor">
    <cofactor evidence="6">
        <name>Zn(2+)</name>
        <dbReference type="ChEBI" id="CHEBI:29105"/>
    </cofactor>
    <text evidence="6">Binds 1 zinc ion per subunit.</text>
</comment>
<dbReference type="OrthoDB" id="7338723at2"/>
<dbReference type="GO" id="GO:0016020">
    <property type="term" value="C:membrane"/>
    <property type="evidence" value="ECO:0007669"/>
    <property type="project" value="TreeGrafter"/>
</dbReference>
<keyword evidence="10" id="KW-1185">Reference proteome</keyword>
<evidence type="ECO:0000256" key="6">
    <source>
        <dbReference type="RuleBase" id="RU003983"/>
    </source>
</evidence>
<feature type="domain" description="Peptidase M48" evidence="8">
    <location>
        <begin position="67"/>
        <end position="224"/>
    </location>
</feature>
<evidence type="ECO:0000256" key="7">
    <source>
        <dbReference type="SAM" id="SignalP"/>
    </source>
</evidence>
<evidence type="ECO:0000256" key="5">
    <source>
        <dbReference type="ARBA" id="ARBA00023049"/>
    </source>
</evidence>
<dbReference type="PANTHER" id="PTHR22726:SF1">
    <property type="entry name" value="METALLOENDOPEPTIDASE OMA1, MITOCHONDRIAL"/>
    <property type="match status" value="1"/>
</dbReference>
<reference evidence="9 10" key="1">
    <citation type="journal article" date="2017" name="Int. J. Syst. Evol. Microbiol.">
        <title>Rhodosalinus sediminis gen. nov., sp. nov., isolated from marine saltern.</title>
        <authorList>
            <person name="Guo L.Y."/>
            <person name="Ling S.K."/>
            <person name="Li C.M."/>
            <person name="Chen G.J."/>
            <person name="Du Z.J."/>
        </authorList>
    </citation>
    <scope>NUCLEOTIDE SEQUENCE [LARGE SCALE GENOMIC DNA]</scope>
    <source>
        <strain evidence="9 10">WDN1C137</strain>
    </source>
</reference>
<dbReference type="Gene3D" id="3.30.2010.10">
    <property type="entry name" value="Metalloproteases ('zincins'), catalytic domain"/>
    <property type="match status" value="1"/>
</dbReference>
<keyword evidence="5 6" id="KW-0482">Metalloprotease</keyword>
<dbReference type="AlphaFoldDB" id="A0A3D9BKQ5"/>
<feature type="chain" id="PRO_5017793352" evidence="7">
    <location>
        <begin position="19"/>
        <end position="229"/>
    </location>
</feature>
<evidence type="ECO:0000313" key="10">
    <source>
        <dbReference type="Proteomes" id="UP000257131"/>
    </source>
</evidence>
<dbReference type="GO" id="GO:0051603">
    <property type="term" value="P:proteolysis involved in protein catabolic process"/>
    <property type="evidence" value="ECO:0007669"/>
    <property type="project" value="TreeGrafter"/>
</dbReference>
<accession>A0A3D9BKQ5</accession>
<name>A0A3D9BKQ5_9RHOB</name>
<keyword evidence="4 6" id="KW-0862">Zinc</keyword>
<dbReference type="RefSeq" id="WP_115981923.1">
    <property type="nucleotide sequence ID" value="NZ_QOHR01000039.1"/>
</dbReference>
<comment type="similarity">
    <text evidence="6">Belongs to the peptidase M48 family.</text>
</comment>
<sequence length="229" mass="24497">MRRLLALLALLATLAGCAAPPVAPPADPEVRARAEAAVQRFASVAGTVEPVAERECRALRPRGACDFRIVVDTRPGLPPNAYQTVDRRGRPIVAFTVPLVARVRNADELAFILSHEVAHHLLGHIERTRADAEIGALTLGRLVTLSGGDRRAVQSAADLGALLGARRYAKAYELEADALGTIIAARAGYDPVRGARFFARIPDPGDRFLGTHPPNAARMEVVRRVAASL</sequence>
<protein>
    <submittedName>
        <fullName evidence="9">Peptidase M48</fullName>
    </submittedName>
</protein>
<evidence type="ECO:0000313" key="9">
    <source>
        <dbReference type="EMBL" id="REC54036.1"/>
    </source>
</evidence>
<keyword evidence="3 6" id="KW-0378">Hydrolase</keyword>
<dbReference type="EMBL" id="QOHR01000039">
    <property type="protein sequence ID" value="REC54036.1"/>
    <property type="molecule type" value="Genomic_DNA"/>
</dbReference>
<evidence type="ECO:0000256" key="1">
    <source>
        <dbReference type="ARBA" id="ARBA00022670"/>
    </source>
</evidence>
<dbReference type="InterPro" id="IPR051156">
    <property type="entry name" value="Mito/Outer_Membr_Metalloprot"/>
</dbReference>